<gene>
    <name evidence="1" type="ORF">GP475_04025</name>
</gene>
<evidence type="ECO:0000313" key="1">
    <source>
        <dbReference type="EMBL" id="QNQ89907.1"/>
    </source>
</evidence>
<accession>A0A7H0SMY2</accession>
<sequence length="72" mass="8430">MRSRHFLALASLFVLASAGLWIAGQEIGTILLLLAAALLFWIGYSLWRPELRERFRARRGNRRRSEDRRSLF</sequence>
<evidence type="ECO:0000313" key="2">
    <source>
        <dbReference type="Proteomes" id="UP000516320"/>
    </source>
</evidence>
<reference evidence="1 2" key="1">
    <citation type="submission" date="2019-12" db="EMBL/GenBank/DDBJ databases">
        <title>Corynebacterium sp. nov., isolated from feces of the Anser Albifrons in China.</title>
        <authorList>
            <person name="Liu Q."/>
        </authorList>
    </citation>
    <scope>NUCLEOTIDE SEQUENCE [LARGE SCALE GENOMIC DNA]</scope>
    <source>
        <strain evidence="1 2">4H37-19</strain>
    </source>
</reference>
<proteinExistence type="predicted"/>
<dbReference type="KEGG" id="cpoy:GP475_04025"/>
<dbReference type="AlphaFoldDB" id="A0A7H0SMY2"/>
<name>A0A7H0SMY2_9CORY</name>
<organism evidence="1 2">
    <name type="scientific">Corynebacterium poyangense</name>
    <dbReference type="NCBI Taxonomy" id="2684405"/>
    <lineage>
        <taxon>Bacteria</taxon>
        <taxon>Bacillati</taxon>
        <taxon>Actinomycetota</taxon>
        <taxon>Actinomycetes</taxon>
        <taxon>Mycobacteriales</taxon>
        <taxon>Corynebacteriaceae</taxon>
        <taxon>Corynebacterium</taxon>
    </lineage>
</organism>
<dbReference type="Proteomes" id="UP000516320">
    <property type="component" value="Chromosome"/>
</dbReference>
<dbReference type="RefSeq" id="WP_187975364.1">
    <property type="nucleotide sequence ID" value="NZ_CP046884.1"/>
</dbReference>
<protein>
    <submittedName>
        <fullName evidence="1">Uncharacterized protein</fullName>
    </submittedName>
</protein>
<dbReference type="EMBL" id="CP046884">
    <property type="protein sequence ID" value="QNQ89907.1"/>
    <property type="molecule type" value="Genomic_DNA"/>
</dbReference>
<keyword evidence="2" id="KW-1185">Reference proteome</keyword>